<feature type="binding site" evidence="10">
    <location>
        <position position="91"/>
    </location>
    <ligand>
        <name>Zn(2+)</name>
        <dbReference type="ChEBI" id="CHEBI:29105"/>
    </ligand>
</feature>
<dbReference type="RefSeq" id="WP_308347125.1">
    <property type="nucleotide sequence ID" value="NZ_CP129971.1"/>
</dbReference>
<evidence type="ECO:0000256" key="3">
    <source>
        <dbReference type="ARBA" id="ARBA00022723"/>
    </source>
</evidence>
<dbReference type="Gene3D" id="3.40.50.1000">
    <property type="entry name" value="HAD superfamily/HAD-like"/>
    <property type="match status" value="1"/>
</dbReference>
<keyword evidence="10" id="KW-0862">Zinc</keyword>
<dbReference type="PANTHER" id="PTHR42891">
    <property type="entry name" value="D-GLYCERO-BETA-D-MANNO-HEPTOSE-1,7-BISPHOSPHATE 7-PHOSPHATASE"/>
    <property type="match status" value="1"/>
</dbReference>
<evidence type="ECO:0000256" key="5">
    <source>
        <dbReference type="ARBA" id="ARBA00023277"/>
    </source>
</evidence>
<reference evidence="11 12" key="1">
    <citation type="submission" date="2023-08" db="EMBL/GenBank/DDBJ databases">
        <title>Comparative genomics and taxonomic characterization of three novel marine species of genus Marivirga.</title>
        <authorList>
            <person name="Muhammad N."/>
            <person name="Kim S.-G."/>
        </authorList>
    </citation>
    <scope>NUCLEOTIDE SEQUENCE [LARGE SCALE GENOMIC DNA]</scope>
    <source>
        <strain evidence="11 12">BDSF4-3</strain>
    </source>
</reference>
<dbReference type="SUPFAM" id="SSF56784">
    <property type="entry name" value="HAD-like"/>
    <property type="match status" value="1"/>
</dbReference>
<dbReference type="Pfam" id="PF13242">
    <property type="entry name" value="Hydrolase_like"/>
    <property type="match status" value="1"/>
</dbReference>
<feature type="binding site" evidence="10">
    <location>
        <position position="127"/>
    </location>
    <ligand>
        <name>Mg(2+)</name>
        <dbReference type="ChEBI" id="CHEBI:18420"/>
    </ligand>
</feature>
<dbReference type="InterPro" id="IPR006549">
    <property type="entry name" value="HAD-SF_hydro_IIIA"/>
</dbReference>
<feature type="binding site" evidence="10">
    <location>
        <position position="89"/>
    </location>
    <ligand>
        <name>Zn(2+)</name>
        <dbReference type="ChEBI" id="CHEBI:29105"/>
    </ligand>
</feature>
<dbReference type="GO" id="GO:0046872">
    <property type="term" value="F:metal ion binding"/>
    <property type="evidence" value="ECO:0007669"/>
    <property type="project" value="UniProtKB-KW"/>
</dbReference>
<feature type="site" description="Stabilizes the phosphoryl group" evidence="9">
    <location>
        <position position="53"/>
    </location>
</feature>
<comment type="cofactor">
    <cofactor evidence="10">
        <name>Mg(2+)</name>
        <dbReference type="ChEBI" id="CHEBI:18420"/>
    </cofactor>
</comment>
<keyword evidence="5 7" id="KW-0119">Carbohydrate metabolism</keyword>
<comment type="cofactor">
    <cofactor evidence="10">
        <name>Zn(2+)</name>
        <dbReference type="ChEBI" id="CHEBI:29105"/>
    </cofactor>
</comment>
<feature type="site" description="Stabilizes the phosphoryl group" evidence="9">
    <location>
        <position position="102"/>
    </location>
</feature>
<dbReference type="KEGG" id="msaa:QYS49_25415"/>
<dbReference type="InterPro" id="IPR004446">
    <property type="entry name" value="Heptose_bisP_phosphatase"/>
</dbReference>
<evidence type="ECO:0000256" key="1">
    <source>
        <dbReference type="ARBA" id="ARBA00004496"/>
    </source>
</evidence>
<dbReference type="GO" id="GO:0016791">
    <property type="term" value="F:phosphatase activity"/>
    <property type="evidence" value="ECO:0007669"/>
    <property type="project" value="InterPro"/>
</dbReference>
<feature type="site" description="Contributes to substrate recognition" evidence="9">
    <location>
        <position position="101"/>
    </location>
</feature>
<dbReference type="NCBIfam" id="TIGR01656">
    <property type="entry name" value="Histidinol-ppas"/>
    <property type="match status" value="1"/>
</dbReference>
<sequence length="171" mass="19129">MRLHKCIFLDRDGVLNRERGEYTYKLSDFEILSGVKEGLEITKKSGYLLIVITNQAGIAKGIYNTDDVLKCHSYLQAHIGDLIDDIYFCPHHPVTTESLLRKPDSLMLEKAIAKWEVDTDKSYMIGDSLRDIQAAEKVGVKGILVGEKDSNNSTAPKAKNLLDAVNKFIVS</sequence>
<dbReference type="PIRSF" id="PIRSF004682">
    <property type="entry name" value="GmhB"/>
    <property type="match status" value="1"/>
</dbReference>
<feature type="binding site" evidence="10">
    <location>
        <position position="10"/>
    </location>
    <ligand>
        <name>Mg(2+)</name>
        <dbReference type="ChEBI" id="CHEBI:18420"/>
    </ligand>
</feature>
<feature type="binding site" evidence="10">
    <location>
        <position position="12"/>
    </location>
    <ligand>
        <name>Mg(2+)</name>
        <dbReference type="ChEBI" id="CHEBI:18420"/>
    </ligand>
</feature>
<gene>
    <name evidence="11" type="ORF">QYS49_25415</name>
</gene>
<comment type="similarity">
    <text evidence="7">Belongs to the gmhB family.</text>
</comment>
<dbReference type="GO" id="GO:0005737">
    <property type="term" value="C:cytoplasm"/>
    <property type="evidence" value="ECO:0007669"/>
    <property type="project" value="UniProtKB-SubCell"/>
</dbReference>
<dbReference type="EMBL" id="CP129971">
    <property type="protein sequence ID" value="WKK74960.1"/>
    <property type="molecule type" value="Genomic_DNA"/>
</dbReference>
<comment type="subcellular location">
    <subcellularLocation>
        <location evidence="1 7">Cytoplasm</location>
    </subcellularLocation>
</comment>
<dbReference type="AlphaFoldDB" id="A0AA49J979"/>
<evidence type="ECO:0000256" key="7">
    <source>
        <dbReference type="PIRNR" id="PIRNR004682"/>
    </source>
</evidence>
<evidence type="ECO:0000256" key="4">
    <source>
        <dbReference type="ARBA" id="ARBA00022801"/>
    </source>
</evidence>
<evidence type="ECO:0000256" key="9">
    <source>
        <dbReference type="PIRSR" id="PIRSR004682-3"/>
    </source>
</evidence>
<dbReference type="NCBIfam" id="TIGR01662">
    <property type="entry name" value="HAD-SF-IIIA"/>
    <property type="match status" value="1"/>
</dbReference>
<proteinExistence type="inferred from homology"/>
<keyword evidence="4 7" id="KW-0378">Hydrolase</keyword>
<dbReference type="InterPro" id="IPR036412">
    <property type="entry name" value="HAD-like_sf"/>
</dbReference>
<dbReference type="CDD" id="cd07503">
    <property type="entry name" value="HAD_HisB-N"/>
    <property type="match status" value="1"/>
</dbReference>
<dbReference type="InterPro" id="IPR006543">
    <property type="entry name" value="Histidinol-phos"/>
</dbReference>
<dbReference type="PANTHER" id="PTHR42891:SF1">
    <property type="entry name" value="D-GLYCERO-BETA-D-MANNO-HEPTOSE-1,7-BISPHOSPHATE 7-PHOSPHATASE"/>
    <property type="match status" value="1"/>
</dbReference>
<evidence type="ECO:0000256" key="8">
    <source>
        <dbReference type="PIRSR" id="PIRSR004682-1"/>
    </source>
</evidence>
<accession>A0AA49J979</accession>
<dbReference type="Proteomes" id="UP001230496">
    <property type="component" value="Chromosome"/>
</dbReference>
<keyword evidence="12" id="KW-1185">Reference proteome</keyword>
<evidence type="ECO:0000313" key="12">
    <source>
        <dbReference type="Proteomes" id="UP001230496"/>
    </source>
</evidence>
<evidence type="ECO:0000313" key="11">
    <source>
        <dbReference type="EMBL" id="WKK74960.1"/>
    </source>
</evidence>
<organism evidence="11 12">
    <name type="scientific">Marivirga salinarum</name>
    <dbReference type="NCBI Taxonomy" id="3059078"/>
    <lineage>
        <taxon>Bacteria</taxon>
        <taxon>Pseudomonadati</taxon>
        <taxon>Bacteroidota</taxon>
        <taxon>Cytophagia</taxon>
        <taxon>Cytophagales</taxon>
        <taxon>Marivirgaceae</taxon>
        <taxon>Marivirga</taxon>
    </lineage>
</organism>
<dbReference type="InterPro" id="IPR023214">
    <property type="entry name" value="HAD_sf"/>
</dbReference>
<dbReference type="GO" id="GO:0005975">
    <property type="term" value="P:carbohydrate metabolic process"/>
    <property type="evidence" value="ECO:0007669"/>
    <property type="project" value="InterPro"/>
</dbReference>
<evidence type="ECO:0000256" key="2">
    <source>
        <dbReference type="ARBA" id="ARBA00022490"/>
    </source>
</evidence>
<dbReference type="EC" id="3.1.3.-" evidence="7"/>
<name>A0AA49J979_9BACT</name>
<protein>
    <recommendedName>
        <fullName evidence="6 7">D,D-heptose 1,7-bisphosphate phosphatase</fullName>
        <ecNumber evidence="7">3.1.3.-</ecNumber>
    </recommendedName>
</protein>
<keyword evidence="10" id="KW-0460">Magnesium</keyword>
<evidence type="ECO:0000256" key="10">
    <source>
        <dbReference type="PIRSR" id="PIRSR004682-4"/>
    </source>
</evidence>
<evidence type="ECO:0000256" key="6">
    <source>
        <dbReference type="ARBA" id="ARBA00031828"/>
    </source>
</evidence>
<keyword evidence="2 7" id="KW-0963">Cytoplasm</keyword>
<feature type="active site" description="Proton donor" evidence="8">
    <location>
        <position position="12"/>
    </location>
</feature>
<feature type="active site" description="Nucleophile" evidence="8">
    <location>
        <position position="10"/>
    </location>
</feature>
<keyword evidence="3 10" id="KW-0479">Metal-binding</keyword>